<name>A0A368Y2R5_9BURK</name>
<dbReference type="InterPro" id="IPR002575">
    <property type="entry name" value="Aminoglycoside_PTrfase"/>
</dbReference>
<dbReference type="AlphaFoldDB" id="A0A368Y2R5"/>
<evidence type="ECO:0000259" key="1">
    <source>
        <dbReference type="Pfam" id="PF01636"/>
    </source>
</evidence>
<dbReference type="PANTHER" id="PTHR21310">
    <property type="entry name" value="AMINOGLYCOSIDE PHOSPHOTRANSFERASE-RELATED-RELATED"/>
    <property type="match status" value="1"/>
</dbReference>
<organism evidence="2 3">
    <name type="scientific">Pseudorhodoferax soli</name>
    <dbReference type="NCBI Taxonomy" id="545864"/>
    <lineage>
        <taxon>Bacteria</taxon>
        <taxon>Pseudomonadati</taxon>
        <taxon>Pseudomonadota</taxon>
        <taxon>Betaproteobacteria</taxon>
        <taxon>Burkholderiales</taxon>
        <taxon>Comamonadaceae</taxon>
    </lineage>
</organism>
<dbReference type="Pfam" id="PF01636">
    <property type="entry name" value="APH"/>
    <property type="match status" value="1"/>
</dbReference>
<evidence type="ECO:0000313" key="2">
    <source>
        <dbReference type="EMBL" id="RCW74590.1"/>
    </source>
</evidence>
<proteinExistence type="predicted"/>
<reference evidence="2 3" key="1">
    <citation type="submission" date="2018-07" db="EMBL/GenBank/DDBJ databases">
        <title>Genomic Encyclopedia of Type Strains, Phase IV (KMG-IV): sequencing the most valuable type-strain genomes for metagenomic binning, comparative biology and taxonomic classification.</title>
        <authorList>
            <person name="Goeker M."/>
        </authorList>
    </citation>
    <scope>NUCLEOTIDE SEQUENCE [LARGE SCALE GENOMIC DNA]</scope>
    <source>
        <strain evidence="2 3">DSM 21634</strain>
    </source>
</reference>
<dbReference type="GO" id="GO:0016301">
    <property type="term" value="F:kinase activity"/>
    <property type="evidence" value="ECO:0007669"/>
    <property type="project" value="UniProtKB-KW"/>
</dbReference>
<protein>
    <submittedName>
        <fullName evidence="2">Aminoglycoside phosphotransferase (APT) family kinase protein</fullName>
    </submittedName>
</protein>
<dbReference type="InterPro" id="IPR011009">
    <property type="entry name" value="Kinase-like_dom_sf"/>
</dbReference>
<feature type="domain" description="Aminoglycoside phosphotransferase" evidence="1">
    <location>
        <begin position="39"/>
        <end position="266"/>
    </location>
</feature>
<keyword evidence="3" id="KW-1185">Reference proteome</keyword>
<dbReference type="EMBL" id="QPJK01000002">
    <property type="protein sequence ID" value="RCW74590.1"/>
    <property type="molecule type" value="Genomic_DNA"/>
</dbReference>
<dbReference type="InterPro" id="IPR041726">
    <property type="entry name" value="ACAD10_11_N"/>
</dbReference>
<evidence type="ECO:0000313" key="3">
    <source>
        <dbReference type="Proteomes" id="UP000252884"/>
    </source>
</evidence>
<comment type="caution">
    <text evidence="2">The sequence shown here is derived from an EMBL/GenBank/DDBJ whole genome shotgun (WGS) entry which is preliminary data.</text>
</comment>
<dbReference type="InterPro" id="IPR051678">
    <property type="entry name" value="AGP_Transferase"/>
</dbReference>
<dbReference type="Proteomes" id="UP000252884">
    <property type="component" value="Unassembled WGS sequence"/>
</dbReference>
<accession>A0A368Y2R5</accession>
<keyword evidence="2" id="KW-0418">Kinase</keyword>
<dbReference type="PANTHER" id="PTHR21310:SF40">
    <property type="entry name" value="AMINOGLYCOSIDE PHOSPHOTRANSFERASE DOMAIN-CONTAINING PROTEIN-RELATED"/>
    <property type="match status" value="1"/>
</dbReference>
<keyword evidence="2" id="KW-0808">Transferase</keyword>
<dbReference type="OrthoDB" id="3806873at2"/>
<gene>
    <name evidence="2" type="ORF">DES41_102913</name>
</gene>
<dbReference type="CDD" id="cd05154">
    <property type="entry name" value="ACAD10_11_N-like"/>
    <property type="match status" value="1"/>
</dbReference>
<dbReference type="SUPFAM" id="SSF56112">
    <property type="entry name" value="Protein kinase-like (PK-like)"/>
    <property type="match status" value="1"/>
</dbReference>
<dbReference type="RefSeq" id="WP_114467672.1">
    <property type="nucleotide sequence ID" value="NZ_QPJK01000002.1"/>
</dbReference>
<dbReference type="Gene3D" id="3.30.200.20">
    <property type="entry name" value="Phosphorylase Kinase, domain 1"/>
    <property type="match status" value="1"/>
</dbReference>
<sequence length="355" mass="38536">MAQAQAVVQPWAELVDLERLAAWMDGQGLGGGPIAQVQPLTGGTQSVLLRFMRGGRGYVLRRPPAHPRADGNKTMQREAQVLAALAGSRVPHPALIAACADPQVLGAAFYLMEPVEGFNASVDLPPLHTADAALRHRMGLSMVDALIELGDVDHAAAGLAGLGKTEGFLERQVPRWRAQLESYHDYAGWPGPAEIPGIAAVADWLERHRPASFRPGILHGDFHLANVLFAPGSGEVAAIVDWELVTIGDPLLDLGWLLATWPEPEAEPEPLFRTQPWQGFATAEELVARYAGHGRRGVEHHVWYEVLACYKLGLILEGTYARACAGKASREAGALLHAHTLLLFRRALRRLERHG</sequence>
<dbReference type="Gene3D" id="3.90.1200.10">
    <property type="match status" value="1"/>
</dbReference>